<dbReference type="AlphaFoldDB" id="A0A9P4KGC1"/>
<keyword evidence="3" id="KW-1185">Reference proteome</keyword>
<protein>
    <submittedName>
        <fullName evidence="2">Uncharacterized protein</fullName>
    </submittedName>
</protein>
<dbReference type="Proteomes" id="UP000800093">
    <property type="component" value="Unassembled WGS sequence"/>
</dbReference>
<feature type="region of interest" description="Disordered" evidence="1">
    <location>
        <begin position="183"/>
        <end position="202"/>
    </location>
</feature>
<accession>A0A9P4KGC1</accession>
<reference evidence="3" key="1">
    <citation type="journal article" date="2020" name="Stud. Mycol.">
        <title>101 Dothideomycetes genomes: A test case for predicting lifestyles and emergence of pathogens.</title>
        <authorList>
            <person name="Haridas S."/>
            <person name="Albert R."/>
            <person name="Binder M."/>
            <person name="Bloem J."/>
            <person name="LaButti K."/>
            <person name="Salamov A."/>
            <person name="Andreopoulos B."/>
            <person name="Baker S."/>
            <person name="Barry K."/>
            <person name="Bills G."/>
            <person name="Bluhm B."/>
            <person name="Cannon C."/>
            <person name="Castanera R."/>
            <person name="Culley D."/>
            <person name="Daum C."/>
            <person name="Ezra D."/>
            <person name="Gonzalez J."/>
            <person name="Henrissat B."/>
            <person name="Kuo A."/>
            <person name="Liang C."/>
            <person name="Lipzen A."/>
            <person name="Lutzoni F."/>
            <person name="Magnuson J."/>
            <person name="Mondo S."/>
            <person name="Nolan M."/>
            <person name="Ohm R."/>
            <person name="Pangilinan J."/>
            <person name="Park H.-J."/>
            <person name="Ramirez L."/>
            <person name="Alfaro M."/>
            <person name="Sun H."/>
            <person name="Tritt A."/>
            <person name="Yoshinaga Y."/>
            <person name="Zwiers L.-H."/>
            <person name="Turgeon B."/>
            <person name="Goodwin S."/>
            <person name="Spatafora J."/>
            <person name="Crous P."/>
            <person name="Grigoriev I."/>
        </authorList>
    </citation>
    <scope>NUCLEOTIDE SEQUENCE [LARGE SCALE GENOMIC DNA]</scope>
    <source>
        <strain evidence="3">CBS 304.66</strain>
    </source>
</reference>
<evidence type="ECO:0000313" key="3">
    <source>
        <dbReference type="Proteomes" id="UP000800093"/>
    </source>
</evidence>
<gene>
    <name evidence="2" type="ORF">CC78DRAFT_579106</name>
</gene>
<evidence type="ECO:0000313" key="2">
    <source>
        <dbReference type="EMBL" id="KAF2265609.1"/>
    </source>
</evidence>
<name>A0A9P4KGC1_9PLEO</name>
<comment type="caution">
    <text evidence="2">The sequence shown here is derived from an EMBL/GenBank/DDBJ whole genome shotgun (WGS) entry which is preliminary data.</text>
</comment>
<evidence type="ECO:0000256" key="1">
    <source>
        <dbReference type="SAM" id="MobiDB-lite"/>
    </source>
</evidence>
<feature type="compositionally biased region" description="Basic and acidic residues" evidence="1">
    <location>
        <begin position="184"/>
        <end position="195"/>
    </location>
</feature>
<organism evidence="2 3">
    <name type="scientific">Lojkania enalia</name>
    <dbReference type="NCBI Taxonomy" id="147567"/>
    <lineage>
        <taxon>Eukaryota</taxon>
        <taxon>Fungi</taxon>
        <taxon>Dikarya</taxon>
        <taxon>Ascomycota</taxon>
        <taxon>Pezizomycotina</taxon>
        <taxon>Dothideomycetes</taxon>
        <taxon>Pleosporomycetidae</taxon>
        <taxon>Pleosporales</taxon>
        <taxon>Pleosporales incertae sedis</taxon>
        <taxon>Lojkania</taxon>
    </lineage>
</organism>
<sequence>MRYNWGDYVALLHSWGPNGNQSSRRIIINAQRFQAARALDRQSPAQSCGAFPRFTGQDTTALPASERAAESLAVVLFRFAFTIDYHHAVCIVPSLTTSPPFRLLRLSRRPRSARLTVACRRILDILPCTGPIAILTQPVTPTTRSKQVSTTSRYSVTRFISSPLPFAGDAVVPSFITARLFSHHTPETPNTDKRQPLAASIP</sequence>
<proteinExistence type="predicted"/>
<dbReference type="EMBL" id="ML986604">
    <property type="protein sequence ID" value="KAF2265609.1"/>
    <property type="molecule type" value="Genomic_DNA"/>
</dbReference>